<feature type="region of interest" description="Disordered" evidence="1">
    <location>
        <begin position="1"/>
        <end position="20"/>
    </location>
</feature>
<reference evidence="2" key="1">
    <citation type="journal article" date="2014" name="Int. J. Syst. Evol. Microbiol.">
        <title>Complete genome sequence of Corynebacterium casei LMG S-19264T (=DSM 44701T), isolated from a smear-ripened cheese.</title>
        <authorList>
            <consortium name="US DOE Joint Genome Institute (JGI-PGF)"/>
            <person name="Walter F."/>
            <person name="Albersmeier A."/>
            <person name="Kalinowski J."/>
            <person name="Ruckert C."/>
        </authorList>
    </citation>
    <scope>NUCLEOTIDE SEQUENCE</scope>
    <source>
        <strain evidence="2">JCM 31311</strain>
    </source>
</reference>
<accession>A0A918F9S7</accession>
<feature type="region of interest" description="Disordered" evidence="1">
    <location>
        <begin position="226"/>
        <end position="322"/>
    </location>
</feature>
<evidence type="ECO:0000313" key="2">
    <source>
        <dbReference type="EMBL" id="GGR22757.1"/>
    </source>
</evidence>
<sequence>MITAHSGPEQANGTGTTIGRADSLKGAADKAGTKADSEHVLRYIITRPCLSEGQLHLLKYLQPYFPDDGTVTFQDSRGDTFTATVERAGRRLTGLGELYRAHHLGVNDVLLLTPRANNVYDVECVVKPHARPAVTAERPAPTPPATEKRVVIHATPHVREVRMERINAPEASGSQPDQAAPSAAPTPKQGASGQTAQPTQAAVSTGQVSISQMSAGQVSISQASPSQAAVSTAPQQSAANKAGPRSSMTQATAPAAPHSQPPAAQPLSQSRPSNTVSQKAAPAPMPVAARLQPDTSSEVLRPVAQPASSRPPTGATAAKASPVALAVKPTTEVKAATVSTAAPHSAPPEPVAPQPQTTEQQLVQLAQLTGYTFDHLGDGVTRLRANLGEQSYSVLLALTPQAMQAPAWSERADYKALLTAEDERPQGTARFTQAALTSLLEHARLAPLTPVDLRGYWNTGSFDYRSVESVAELVSAHLAQRGIFSHVLMTLAQQPAHSLVQVARLAERLGSGVNTAELQSILETLSRPPFMALTPLPGEQFYLRGDVRDLLGEVSDYAEGMRRRLK</sequence>
<comment type="caution">
    <text evidence="2">The sequence shown here is derived from an EMBL/GenBank/DDBJ whole genome shotgun (WGS) entry which is preliminary data.</text>
</comment>
<name>A0A918F9S7_9DEIO</name>
<keyword evidence="3" id="KW-1185">Reference proteome</keyword>
<dbReference type="Proteomes" id="UP000603865">
    <property type="component" value="Unassembled WGS sequence"/>
</dbReference>
<organism evidence="2 3">
    <name type="scientific">Deinococcus ruber</name>
    <dbReference type="NCBI Taxonomy" id="1848197"/>
    <lineage>
        <taxon>Bacteria</taxon>
        <taxon>Thermotogati</taxon>
        <taxon>Deinococcota</taxon>
        <taxon>Deinococci</taxon>
        <taxon>Deinococcales</taxon>
        <taxon>Deinococcaceae</taxon>
        <taxon>Deinococcus</taxon>
    </lineage>
</organism>
<dbReference type="RefSeq" id="WP_189092128.1">
    <property type="nucleotide sequence ID" value="NZ_BMQL01000029.1"/>
</dbReference>
<dbReference type="EMBL" id="BMQL01000029">
    <property type="protein sequence ID" value="GGR22757.1"/>
    <property type="molecule type" value="Genomic_DNA"/>
</dbReference>
<feature type="compositionally biased region" description="Polar residues" evidence="1">
    <location>
        <begin position="226"/>
        <end position="239"/>
    </location>
</feature>
<feature type="compositionally biased region" description="Polar residues" evidence="1">
    <location>
        <begin position="189"/>
        <end position="208"/>
    </location>
</feature>
<dbReference type="AlphaFoldDB" id="A0A918F9S7"/>
<evidence type="ECO:0000256" key="1">
    <source>
        <dbReference type="SAM" id="MobiDB-lite"/>
    </source>
</evidence>
<gene>
    <name evidence="2" type="ORF">GCM10008957_38500</name>
</gene>
<feature type="region of interest" description="Disordered" evidence="1">
    <location>
        <begin position="169"/>
        <end position="208"/>
    </location>
</feature>
<evidence type="ECO:0000313" key="3">
    <source>
        <dbReference type="Proteomes" id="UP000603865"/>
    </source>
</evidence>
<feature type="region of interest" description="Disordered" evidence="1">
    <location>
        <begin position="335"/>
        <end position="358"/>
    </location>
</feature>
<protein>
    <submittedName>
        <fullName evidence="2">Uncharacterized protein</fullName>
    </submittedName>
</protein>
<feature type="compositionally biased region" description="Low complexity" evidence="1">
    <location>
        <begin position="171"/>
        <end position="185"/>
    </location>
</feature>
<reference evidence="2" key="2">
    <citation type="submission" date="2020-09" db="EMBL/GenBank/DDBJ databases">
        <authorList>
            <person name="Sun Q."/>
            <person name="Ohkuma M."/>
        </authorList>
    </citation>
    <scope>NUCLEOTIDE SEQUENCE</scope>
    <source>
        <strain evidence="2">JCM 31311</strain>
    </source>
</reference>
<proteinExistence type="predicted"/>